<keyword evidence="4 6" id="KW-1133">Transmembrane helix</keyword>
<reference evidence="7 8" key="1">
    <citation type="submission" date="2021-01" db="EMBL/GenBank/DDBJ databases">
        <title>Streptomyces acididurans sp. nov., isolated from a peat swamp forest soil.</title>
        <authorList>
            <person name="Chantavorakit T."/>
            <person name="Duangmal K."/>
        </authorList>
    </citation>
    <scope>NUCLEOTIDE SEQUENCE [LARGE SCALE GENOMIC DNA]</scope>
    <source>
        <strain evidence="7 8">KK5PA1</strain>
    </source>
</reference>
<proteinExistence type="predicted"/>
<keyword evidence="5 6" id="KW-0472">Membrane</keyword>
<feature type="transmembrane region" description="Helical" evidence="6">
    <location>
        <begin position="274"/>
        <end position="296"/>
    </location>
</feature>
<evidence type="ECO:0000256" key="6">
    <source>
        <dbReference type="SAM" id="Phobius"/>
    </source>
</evidence>
<evidence type="ECO:0000256" key="3">
    <source>
        <dbReference type="ARBA" id="ARBA00022692"/>
    </source>
</evidence>
<evidence type="ECO:0000256" key="1">
    <source>
        <dbReference type="ARBA" id="ARBA00004651"/>
    </source>
</evidence>
<keyword evidence="3 6" id="KW-0812">Transmembrane</keyword>
<accession>A0ABS2TPR2</accession>
<feature type="transmembrane region" description="Helical" evidence="6">
    <location>
        <begin position="343"/>
        <end position="365"/>
    </location>
</feature>
<dbReference type="InterPro" id="IPR050833">
    <property type="entry name" value="Poly_Biosynth_Transport"/>
</dbReference>
<feature type="transmembrane region" description="Helical" evidence="6">
    <location>
        <begin position="316"/>
        <end position="336"/>
    </location>
</feature>
<organism evidence="7 8">
    <name type="scientific">Actinacidiphila acididurans</name>
    <dbReference type="NCBI Taxonomy" id="2784346"/>
    <lineage>
        <taxon>Bacteria</taxon>
        <taxon>Bacillati</taxon>
        <taxon>Actinomycetota</taxon>
        <taxon>Actinomycetes</taxon>
        <taxon>Kitasatosporales</taxon>
        <taxon>Streptomycetaceae</taxon>
        <taxon>Actinacidiphila</taxon>
    </lineage>
</organism>
<evidence type="ECO:0000313" key="7">
    <source>
        <dbReference type="EMBL" id="MBM9505335.1"/>
    </source>
</evidence>
<feature type="transmembrane region" description="Helical" evidence="6">
    <location>
        <begin position="78"/>
        <end position="99"/>
    </location>
</feature>
<comment type="subcellular location">
    <subcellularLocation>
        <location evidence="1">Cell membrane</location>
        <topology evidence="1">Multi-pass membrane protein</topology>
    </subcellularLocation>
</comment>
<evidence type="ECO:0000256" key="4">
    <source>
        <dbReference type="ARBA" id="ARBA00022989"/>
    </source>
</evidence>
<evidence type="ECO:0000313" key="8">
    <source>
        <dbReference type="Proteomes" id="UP000749040"/>
    </source>
</evidence>
<dbReference type="EMBL" id="JADKYB010000006">
    <property type="protein sequence ID" value="MBM9505335.1"/>
    <property type="molecule type" value="Genomic_DNA"/>
</dbReference>
<evidence type="ECO:0000256" key="5">
    <source>
        <dbReference type="ARBA" id="ARBA00023136"/>
    </source>
</evidence>
<dbReference type="PANTHER" id="PTHR30250:SF26">
    <property type="entry name" value="PSMA PROTEIN"/>
    <property type="match status" value="1"/>
</dbReference>
<evidence type="ECO:0000256" key="2">
    <source>
        <dbReference type="ARBA" id="ARBA00022475"/>
    </source>
</evidence>
<protein>
    <recommendedName>
        <fullName evidence="9">Polysaccharide biosynthesis protein</fullName>
    </recommendedName>
</protein>
<feature type="transmembrane region" description="Helical" evidence="6">
    <location>
        <begin position="35"/>
        <end position="57"/>
    </location>
</feature>
<feature type="transmembrane region" description="Helical" evidence="6">
    <location>
        <begin position="160"/>
        <end position="183"/>
    </location>
</feature>
<evidence type="ECO:0008006" key="9">
    <source>
        <dbReference type="Google" id="ProtNLM"/>
    </source>
</evidence>
<dbReference type="Proteomes" id="UP000749040">
    <property type="component" value="Unassembled WGS sequence"/>
</dbReference>
<gene>
    <name evidence="7" type="ORF">ITX44_12415</name>
</gene>
<feature type="transmembrane region" description="Helical" evidence="6">
    <location>
        <begin position="7"/>
        <end position="29"/>
    </location>
</feature>
<dbReference type="RefSeq" id="WP_205357551.1">
    <property type="nucleotide sequence ID" value="NZ_JADKYB010000006.1"/>
</dbReference>
<dbReference type="PANTHER" id="PTHR30250">
    <property type="entry name" value="PST FAMILY PREDICTED COLANIC ACID TRANSPORTER"/>
    <property type="match status" value="1"/>
</dbReference>
<comment type="caution">
    <text evidence="7">The sequence shown here is derived from an EMBL/GenBank/DDBJ whole genome shotgun (WGS) entry which is preliminary data.</text>
</comment>
<feature type="transmembrane region" description="Helical" evidence="6">
    <location>
        <begin position="371"/>
        <end position="392"/>
    </location>
</feature>
<keyword evidence="2" id="KW-1003">Cell membrane</keyword>
<name>A0ABS2TPR2_9ACTN</name>
<sequence length="415" mass="43095">MRTRSAIISSVADQGVAAITNIAVLVMAARLSSAAAFSVFSMVYMVFTVLLGMNVSYVGQALVLERGSARVRAACRSAVEFTALASGVIGVTMAMVLYLVPGPTARGLAVLGLVLPIVLTQDGMRYCFSALRLPQYALATDAVRLLVAVPALAVQPHGAGAVRLVGVWGLSALPALLTGLVLLRPRIAGTRPDLGPYLRRGHLGQRFVIEFGVGNATSQLAVIGLGLVAAPLAVGALRGATTLYGPMNVLYNSATAFGPPLLARVDHTDDKLRATTVLGAALSWSAAAWTVLLMALPDSAGRQLLGDTWAASSALLPASGSQYAGIALGTSALLTLRVLQPRATLPIQVVFSLASVVFMLAGYGLDGVLGAAWGLCLGSALKAIALWWRIVVIRHNAKAVRRRERVSAAASAGRR</sequence>
<keyword evidence="8" id="KW-1185">Reference proteome</keyword>